<dbReference type="AlphaFoldDB" id="A0A844G4B0"/>
<dbReference type="GO" id="GO:0003735">
    <property type="term" value="F:structural constituent of ribosome"/>
    <property type="evidence" value="ECO:0007669"/>
    <property type="project" value="InterPro"/>
</dbReference>
<dbReference type="InterPro" id="IPR030878">
    <property type="entry name" value="Ribosomal_uL15"/>
</dbReference>
<dbReference type="InterPro" id="IPR036227">
    <property type="entry name" value="Ribosomal_uL15/eL18_sf"/>
</dbReference>
<dbReference type="PROSITE" id="PS00475">
    <property type="entry name" value="RIBOSOMAL_L15"/>
    <property type="match status" value="1"/>
</dbReference>
<dbReference type="Gene3D" id="3.100.10.10">
    <property type="match status" value="1"/>
</dbReference>
<dbReference type="NCBIfam" id="TIGR01071">
    <property type="entry name" value="rplO_bact"/>
    <property type="match status" value="1"/>
</dbReference>
<dbReference type="RefSeq" id="WP_106053732.1">
    <property type="nucleotide sequence ID" value="NZ_CALXOB010000050.1"/>
</dbReference>
<dbReference type="InterPro" id="IPR005749">
    <property type="entry name" value="Ribosomal_uL15_bac-type"/>
</dbReference>
<comment type="subunit">
    <text evidence="4">Part of the 50S ribosomal subunit.</text>
</comment>
<feature type="domain" description="Large ribosomal subunit protein uL15/eL18" evidence="7">
    <location>
        <begin position="77"/>
        <end position="145"/>
    </location>
</feature>
<dbReference type="SUPFAM" id="SSF52080">
    <property type="entry name" value="Ribosomal proteins L15p and L18e"/>
    <property type="match status" value="1"/>
</dbReference>
<evidence type="ECO:0000256" key="2">
    <source>
        <dbReference type="ARBA" id="ARBA00022980"/>
    </source>
</evidence>
<dbReference type="InterPro" id="IPR001196">
    <property type="entry name" value="Ribosomal_uL15_CS"/>
</dbReference>
<evidence type="ECO:0000259" key="7">
    <source>
        <dbReference type="Pfam" id="PF00828"/>
    </source>
</evidence>
<dbReference type="Pfam" id="PF00828">
    <property type="entry name" value="Ribosomal_L27A"/>
    <property type="match status" value="1"/>
</dbReference>
<evidence type="ECO:0000313" key="8">
    <source>
        <dbReference type="EMBL" id="MST98196.1"/>
    </source>
</evidence>
<organism evidence="8 9">
    <name type="scientific">Victivallis lenta</name>
    <dbReference type="NCBI Taxonomy" id="2606640"/>
    <lineage>
        <taxon>Bacteria</taxon>
        <taxon>Pseudomonadati</taxon>
        <taxon>Lentisphaerota</taxon>
        <taxon>Lentisphaeria</taxon>
        <taxon>Victivallales</taxon>
        <taxon>Victivallaceae</taxon>
        <taxon>Victivallis</taxon>
    </lineage>
</organism>
<evidence type="ECO:0000256" key="6">
    <source>
        <dbReference type="SAM" id="MobiDB-lite"/>
    </source>
</evidence>
<name>A0A844G4B0_9BACT</name>
<keyword evidence="4" id="KW-0694">RNA-binding</keyword>
<dbReference type="Proteomes" id="UP000435649">
    <property type="component" value="Unassembled WGS sequence"/>
</dbReference>
<sequence>MKLHELSPNAGSRKRRKRVGRGDSSGLGKTAGRGEKGQKSRTGSSIRPFFEGGQIPLFRRLPKRGFNSPDHIEYQLVNLNILEENFNAGDVVDQESLRAKNLLGKKLQMIKILANGEITKALTVKAEKFSAQAQAKIEAAGGKVEVVE</sequence>
<keyword evidence="3 4" id="KW-0687">Ribonucleoprotein</keyword>
<dbReference type="EMBL" id="VUNS01000016">
    <property type="protein sequence ID" value="MST98196.1"/>
    <property type="molecule type" value="Genomic_DNA"/>
</dbReference>
<comment type="caution">
    <text evidence="8">The sequence shown here is derived from an EMBL/GenBank/DDBJ whole genome shotgun (WGS) entry which is preliminary data.</text>
</comment>
<gene>
    <name evidence="4" type="primary">rplO</name>
    <name evidence="8" type="ORF">FYJ85_14220</name>
</gene>
<reference evidence="8 9" key="1">
    <citation type="submission" date="2019-08" db="EMBL/GenBank/DDBJ databases">
        <title>In-depth cultivation of the pig gut microbiome towards novel bacterial diversity and tailored functional studies.</title>
        <authorList>
            <person name="Wylensek D."/>
            <person name="Hitch T.C.A."/>
            <person name="Clavel T."/>
        </authorList>
    </citation>
    <scope>NUCLEOTIDE SEQUENCE [LARGE SCALE GENOMIC DNA]</scope>
    <source>
        <strain evidence="8 9">BBE-744-WT-12</strain>
    </source>
</reference>
<dbReference type="PANTHER" id="PTHR12934:SF11">
    <property type="entry name" value="LARGE RIBOSOMAL SUBUNIT PROTEIN UL15M"/>
    <property type="match status" value="1"/>
</dbReference>
<protein>
    <recommendedName>
        <fullName evidence="4">Large ribosomal subunit protein uL15</fullName>
    </recommendedName>
</protein>
<proteinExistence type="inferred from homology"/>
<dbReference type="GO" id="GO:0006412">
    <property type="term" value="P:translation"/>
    <property type="evidence" value="ECO:0007669"/>
    <property type="project" value="UniProtKB-UniRule"/>
</dbReference>
<comment type="similarity">
    <text evidence="1 4 5">Belongs to the universal ribosomal protein uL15 family.</text>
</comment>
<evidence type="ECO:0000256" key="3">
    <source>
        <dbReference type="ARBA" id="ARBA00023274"/>
    </source>
</evidence>
<dbReference type="GO" id="GO:0019843">
    <property type="term" value="F:rRNA binding"/>
    <property type="evidence" value="ECO:0007669"/>
    <property type="project" value="UniProtKB-UniRule"/>
</dbReference>
<accession>A0A844G4B0</accession>
<keyword evidence="4" id="KW-0699">rRNA-binding</keyword>
<evidence type="ECO:0000256" key="5">
    <source>
        <dbReference type="RuleBase" id="RU003888"/>
    </source>
</evidence>
<comment type="function">
    <text evidence="4">Binds to the 23S rRNA.</text>
</comment>
<evidence type="ECO:0000313" key="9">
    <source>
        <dbReference type="Proteomes" id="UP000435649"/>
    </source>
</evidence>
<dbReference type="InterPro" id="IPR021131">
    <property type="entry name" value="Ribosomal_uL15/eL18"/>
</dbReference>
<keyword evidence="9" id="KW-1185">Reference proteome</keyword>
<dbReference type="PANTHER" id="PTHR12934">
    <property type="entry name" value="50S RIBOSOMAL PROTEIN L15"/>
    <property type="match status" value="1"/>
</dbReference>
<evidence type="ECO:0000256" key="4">
    <source>
        <dbReference type="HAMAP-Rule" id="MF_01341"/>
    </source>
</evidence>
<dbReference type="HAMAP" id="MF_01341">
    <property type="entry name" value="Ribosomal_uL15"/>
    <property type="match status" value="1"/>
</dbReference>
<feature type="region of interest" description="Disordered" evidence="6">
    <location>
        <begin position="1"/>
        <end position="48"/>
    </location>
</feature>
<evidence type="ECO:0000256" key="1">
    <source>
        <dbReference type="ARBA" id="ARBA00007320"/>
    </source>
</evidence>
<dbReference type="GO" id="GO:0022625">
    <property type="term" value="C:cytosolic large ribosomal subunit"/>
    <property type="evidence" value="ECO:0007669"/>
    <property type="project" value="TreeGrafter"/>
</dbReference>
<keyword evidence="2 4" id="KW-0689">Ribosomal protein</keyword>